<keyword evidence="3" id="KW-0687">Ribonucleoprotein</keyword>
<dbReference type="InterPro" id="IPR018271">
    <property type="entry name" value="Ribosomal_uS14_CS"/>
</dbReference>
<keyword evidence="2 4" id="KW-0689">Ribosomal protein</keyword>
<reference evidence="4" key="1">
    <citation type="journal article" date="2021" name="Genome Biol. Evol.">
        <title>Mitochondrial genome evolution in pelagophyte algae.</title>
        <authorList>
            <person name="Sibbald S.J."/>
            <person name="Lawton M."/>
            <person name="Archibald J.M."/>
        </authorList>
    </citation>
    <scope>NUCLEOTIDE SEQUENCE</scope>
    <source>
        <strain evidence="4">CCMP1756</strain>
    </source>
</reference>
<dbReference type="FunFam" id="1.10.287.1480:FF:000001">
    <property type="entry name" value="30S ribosomal protein S14"/>
    <property type="match status" value="1"/>
</dbReference>
<dbReference type="InterPro" id="IPR001209">
    <property type="entry name" value="Ribosomal_uS14"/>
</dbReference>
<dbReference type="PANTHER" id="PTHR19836:SF19">
    <property type="entry name" value="SMALL RIBOSOMAL SUBUNIT PROTEIN US14M"/>
    <property type="match status" value="1"/>
</dbReference>
<evidence type="ECO:0000313" key="4">
    <source>
        <dbReference type="EMBL" id="QQW50375.1"/>
    </source>
</evidence>
<gene>
    <name evidence="4" type="primary">rps14</name>
</gene>
<dbReference type="RefSeq" id="YP_010152727.1">
    <property type="nucleotide sequence ID" value="NC_057168.1"/>
</dbReference>
<comment type="similarity">
    <text evidence="1">Belongs to the universal ribosomal protein uS14 family.</text>
</comment>
<protein>
    <submittedName>
        <fullName evidence="4">Ribosomal protein S14</fullName>
    </submittedName>
</protein>
<dbReference type="GeneID" id="67154260"/>
<dbReference type="GO" id="GO:0005763">
    <property type="term" value="C:mitochondrial small ribosomal subunit"/>
    <property type="evidence" value="ECO:0007669"/>
    <property type="project" value="TreeGrafter"/>
</dbReference>
<name>A0A7U0KRH0_9STRA</name>
<dbReference type="EMBL" id="MW438349">
    <property type="protein sequence ID" value="QQW50375.1"/>
    <property type="molecule type" value="Genomic_DNA"/>
</dbReference>
<organism evidence="4">
    <name type="scientific">Pelagomonas calceolata</name>
    <dbReference type="NCBI Taxonomy" id="35677"/>
    <lineage>
        <taxon>Eukaryota</taxon>
        <taxon>Sar</taxon>
        <taxon>Stramenopiles</taxon>
        <taxon>Ochrophyta</taxon>
        <taxon>Pelagophyceae</taxon>
        <taxon>Pelagomonadales</taxon>
        <taxon>Pelagomonadaceae</taxon>
        <taxon>Pelagomonas</taxon>
    </lineage>
</organism>
<geneLocation type="mitochondrion" evidence="4"/>
<dbReference type="SUPFAM" id="SSF57716">
    <property type="entry name" value="Glucocorticoid receptor-like (DNA-binding domain)"/>
    <property type="match status" value="1"/>
</dbReference>
<dbReference type="Pfam" id="PF00253">
    <property type="entry name" value="Ribosomal_S14"/>
    <property type="match status" value="1"/>
</dbReference>
<evidence type="ECO:0000256" key="1">
    <source>
        <dbReference type="ARBA" id="ARBA00009083"/>
    </source>
</evidence>
<dbReference type="GO" id="GO:0006412">
    <property type="term" value="P:translation"/>
    <property type="evidence" value="ECO:0007669"/>
    <property type="project" value="InterPro"/>
</dbReference>
<dbReference type="Gene3D" id="1.10.287.1480">
    <property type="match status" value="1"/>
</dbReference>
<dbReference type="NCBIfam" id="NF006477">
    <property type="entry name" value="PRK08881.1"/>
    <property type="match status" value="1"/>
</dbReference>
<evidence type="ECO:0000256" key="3">
    <source>
        <dbReference type="ARBA" id="ARBA00023274"/>
    </source>
</evidence>
<evidence type="ECO:0000256" key="2">
    <source>
        <dbReference type="ARBA" id="ARBA00022980"/>
    </source>
</evidence>
<sequence>MKNLLERDKIKRALFSRNESSRVALKYISSNKELPLKVRWLAAVELSKLPLKSSPVKIRNRCSETFRSNSAFRDFRISRIFFRDYARFGQIAGVTKKSW</sequence>
<keyword evidence="4" id="KW-0496">Mitochondrion</keyword>
<proteinExistence type="inferred from homology"/>
<dbReference type="AlphaFoldDB" id="A0A7U0KRH0"/>
<dbReference type="PANTHER" id="PTHR19836">
    <property type="entry name" value="30S RIBOSOMAL PROTEIN S14"/>
    <property type="match status" value="1"/>
</dbReference>
<dbReference type="GO" id="GO:0003735">
    <property type="term" value="F:structural constituent of ribosome"/>
    <property type="evidence" value="ECO:0007669"/>
    <property type="project" value="InterPro"/>
</dbReference>
<dbReference type="PROSITE" id="PS00527">
    <property type="entry name" value="RIBOSOMAL_S14"/>
    <property type="match status" value="1"/>
</dbReference>
<accession>A0A7U0KRH0</accession>